<keyword evidence="3" id="KW-1185">Reference proteome</keyword>
<dbReference type="RefSeq" id="WP_281781147.1">
    <property type="nucleotide sequence ID" value="NZ_AP027041.1"/>
</dbReference>
<sequence>MNRPASASPVTSGPTASGLFAPGPLVLIGMIVIAALTRLIPHPPNFSPVEAVALFGGAYFASRAMAIAVPLVAMLVSDLILGATLGGTYFEHFTSPAYLVTWLSVYACIALSAALGFGLRGRVNGARVLGYSLMGSVLFFVVTNFAVWATATPMTAHPSCMVGLAPCYAAALPFFQWTVLGTLFYAALLFGGFALLRRRVPALRAQTV</sequence>
<protein>
    <submittedName>
        <fullName evidence="2">DUF4175 domain-containing protein</fullName>
    </submittedName>
</protein>
<gene>
    <name evidence="2" type="ORF">LA521A_08770</name>
</gene>
<accession>A0ABN6UHC6</accession>
<dbReference type="InterPro" id="IPR046487">
    <property type="entry name" value="DUF6580"/>
</dbReference>
<name>A0ABN6UHC6_9GAMM</name>
<organism evidence="2 3">
    <name type="scientific">Lysobacter auxotrophicus</name>
    <dbReference type="NCBI Taxonomy" id="2992573"/>
    <lineage>
        <taxon>Bacteria</taxon>
        <taxon>Pseudomonadati</taxon>
        <taxon>Pseudomonadota</taxon>
        <taxon>Gammaproteobacteria</taxon>
        <taxon>Lysobacterales</taxon>
        <taxon>Lysobacteraceae</taxon>
        <taxon>Lysobacter</taxon>
    </lineage>
</organism>
<evidence type="ECO:0000256" key="1">
    <source>
        <dbReference type="SAM" id="Phobius"/>
    </source>
</evidence>
<proteinExistence type="predicted"/>
<feature type="transmembrane region" description="Helical" evidence="1">
    <location>
        <begin position="131"/>
        <end position="154"/>
    </location>
</feature>
<dbReference type="Proteomes" id="UP001317822">
    <property type="component" value="Chromosome"/>
</dbReference>
<evidence type="ECO:0000313" key="3">
    <source>
        <dbReference type="Proteomes" id="UP001317822"/>
    </source>
</evidence>
<feature type="transmembrane region" description="Helical" evidence="1">
    <location>
        <begin position="20"/>
        <end position="40"/>
    </location>
</feature>
<evidence type="ECO:0000313" key="2">
    <source>
        <dbReference type="EMBL" id="BDU15676.1"/>
    </source>
</evidence>
<feature type="transmembrane region" description="Helical" evidence="1">
    <location>
        <begin position="97"/>
        <end position="119"/>
    </location>
</feature>
<keyword evidence="1" id="KW-1133">Transmembrane helix</keyword>
<keyword evidence="1" id="KW-0812">Transmembrane</keyword>
<keyword evidence="1" id="KW-0472">Membrane</keyword>
<feature type="transmembrane region" description="Helical" evidence="1">
    <location>
        <begin position="174"/>
        <end position="196"/>
    </location>
</feature>
<dbReference type="Pfam" id="PF20221">
    <property type="entry name" value="DUF6580"/>
    <property type="match status" value="1"/>
</dbReference>
<dbReference type="EMBL" id="AP027041">
    <property type="protein sequence ID" value="BDU15676.1"/>
    <property type="molecule type" value="Genomic_DNA"/>
</dbReference>
<reference evidence="2 3" key="1">
    <citation type="journal article" date="2023" name="Int. J. Syst. Evol. Microbiol.">
        <title>Physiological and genomic analyses of cobalamin (vitamin B12)-auxotrophy of Lysobacter auxotrophicus sp. nov., a methionine-auxotrophic chitinolytic bacterium isolated from chitin-treated soil.</title>
        <authorList>
            <person name="Saito A."/>
            <person name="Dohra H."/>
            <person name="Hamada M."/>
            <person name="Moriuchi R."/>
            <person name="Kotsuchibashi Y."/>
            <person name="Mori K."/>
        </authorList>
    </citation>
    <scope>NUCLEOTIDE SEQUENCE [LARGE SCALE GENOMIC DNA]</scope>
    <source>
        <strain evidence="2 3">5-21a</strain>
    </source>
</reference>